<dbReference type="Proteomes" id="UP000070513">
    <property type="component" value="Unassembled WGS sequence"/>
</dbReference>
<comment type="caution">
    <text evidence="2">The sequence shown here is derived from an EMBL/GenBank/DDBJ whole genome shotgun (WGS) entry which is preliminary data.</text>
</comment>
<reference evidence="3" key="1">
    <citation type="submission" date="2015-12" db="EMBL/GenBank/DDBJ databases">
        <title>Genome sequence of a biocontrol rhizobacterium Chryseobacterium kwangjuense strain KJ1R5 isolated from pepper (Capsicum annuum L.).</title>
        <authorList>
            <person name="Jeong J.-J."/>
            <person name="Park H."/>
            <person name="Mannaa M."/>
            <person name="Sang M.K."/>
            <person name="Choi I.-G."/>
            <person name="Kim K.D."/>
        </authorList>
    </citation>
    <scope>NUCLEOTIDE SEQUENCE [LARGE SCALE GENOMIC DNA]</scope>
    <source>
        <strain evidence="3">KJ1R5</strain>
    </source>
</reference>
<name>A0A135WG31_9FLAO</name>
<evidence type="ECO:0000313" key="3">
    <source>
        <dbReference type="Proteomes" id="UP000070513"/>
    </source>
</evidence>
<dbReference type="EMBL" id="LPUR01000011">
    <property type="protein sequence ID" value="KXH83702.1"/>
    <property type="molecule type" value="Genomic_DNA"/>
</dbReference>
<accession>A0A135WG31</accession>
<evidence type="ECO:0000259" key="1">
    <source>
        <dbReference type="Pfam" id="PF15640"/>
    </source>
</evidence>
<sequence length="64" mass="7802">MSHVKHFEQLDEAYHALSVLEKETYVWEQTLANRHRWAKAEFQEALDYINRVREDFDLEPLIIK</sequence>
<dbReference type="InterPro" id="IPR028912">
    <property type="entry name" value="Tox-MPTase4_dom"/>
</dbReference>
<feature type="domain" description="Tox-MPTase4" evidence="1">
    <location>
        <begin position="11"/>
        <end position="54"/>
    </location>
</feature>
<dbReference type="Pfam" id="PF15640">
    <property type="entry name" value="Tox-MPTase4"/>
    <property type="match status" value="1"/>
</dbReference>
<reference evidence="2 3" key="2">
    <citation type="journal article" date="2016" name="Genome Announc.">
        <title>Draft Genome Sequence of a Biocontrol Rhizobacterium, Chryseobacterium kwangjuense Strain KJ1R5, Isolated from Pepper (Capsicum annuum).</title>
        <authorList>
            <person name="Jeong J.J."/>
            <person name="Park H."/>
            <person name="Park B.H."/>
            <person name="Mannaa M."/>
            <person name="Sang M.K."/>
            <person name="Choi I.G."/>
            <person name="Kim K.D."/>
        </authorList>
    </citation>
    <scope>NUCLEOTIDE SEQUENCE [LARGE SCALE GENOMIC DNA]</scope>
    <source>
        <strain evidence="2 3">KJ1R5</strain>
    </source>
</reference>
<organism evidence="2 3">
    <name type="scientific">Chryseobacterium kwangjuense</name>
    <dbReference type="NCBI Taxonomy" id="267125"/>
    <lineage>
        <taxon>Bacteria</taxon>
        <taxon>Pseudomonadati</taxon>
        <taxon>Bacteroidota</taxon>
        <taxon>Flavobacteriia</taxon>
        <taxon>Flavobacteriales</taxon>
        <taxon>Weeksellaceae</taxon>
        <taxon>Chryseobacterium group</taxon>
        <taxon>Chryseobacterium</taxon>
    </lineage>
</organism>
<dbReference type="AlphaFoldDB" id="A0A135WG31"/>
<gene>
    <name evidence="2" type="ORF">AU378_14120</name>
</gene>
<protein>
    <recommendedName>
        <fullName evidence="1">Tox-MPTase4 domain-containing protein</fullName>
    </recommendedName>
</protein>
<evidence type="ECO:0000313" key="2">
    <source>
        <dbReference type="EMBL" id="KXH83702.1"/>
    </source>
</evidence>
<proteinExistence type="predicted"/>